<keyword evidence="3" id="KW-1185">Reference proteome</keyword>
<sequence>MNRVANGRSNPFHVKRSGIAIESTTSDITDLPHEVFLLVIYHLSPTESVLCRRVSRTWRVVFTSDDVSWNLMRWHFPRVREMRNAAGDLDRSAWAHIFPKVARRYFYLRSATPRVTETISQWQRNGFRPIGDWNRWLEWNANLASLQVRNLNWCLDDGLLIYRDDVDEYVAYDLETSRRFSVPFNTSGKIVRRLRLAHGILVIEWYRPEENSIPYITSCTEHFATAFDARRSTEAESAGLAGSWVIQFRSEWRLHHDPFRYSDRFFSAHTATHYALYLWQEDGAPPGEVLVEQLTIWDIKYASPYRPSEDLGPAQPGPKIIKTFMKDDLEFLNIRQGRKPMFHNIWLDEANVYIHDESHRWLTGPQAPINPPRCHYVRATGIPFSGIGPRWFDECGADGNVHMNFCPRAGSAAQRGPADTYRFGNTWPGWAPCWRHEEFPYLTVTDMVDAQACVRIMARKCFGMETLSSYVLPSISFGAEADLDGVYDHEVRFKDELLGQLVASGHIMGDERWVVGENQNGDITIMRF</sequence>
<gene>
    <name evidence="2" type="ORF">RRF57_003866</name>
</gene>
<evidence type="ECO:0000259" key="1">
    <source>
        <dbReference type="PROSITE" id="PS50181"/>
    </source>
</evidence>
<dbReference type="Gene3D" id="1.20.1280.50">
    <property type="match status" value="1"/>
</dbReference>
<protein>
    <recommendedName>
        <fullName evidence="1">F-box domain-containing protein</fullName>
    </recommendedName>
</protein>
<comment type="caution">
    <text evidence="2">The sequence shown here is derived from an EMBL/GenBank/DDBJ whole genome shotgun (WGS) entry which is preliminary data.</text>
</comment>
<dbReference type="Proteomes" id="UP001305414">
    <property type="component" value="Unassembled WGS sequence"/>
</dbReference>
<dbReference type="Pfam" id="PF12937">
    <property type="entry name" value="F-box-like"/>
    <property type="match status" value="1"/>
</dbReference>
<reference evidence="2 3" key="1">
    <citation type="submission" date="2023-10" db="EMBL/GenBank/DDBJ databases">
        <title>Draft genome sequence of Xylaria bambusicola isolate GMP-LS, the root and basal stem rot pathogen of sugarcane in Indonesia.</title>
        <authorList>
            <person name="Selvaraj P."/>
            <person name="Muralishankar V."/>
            <person name="Muruganantham S."/>
            <person name="Sp S."/>
            <person name="Haryani S."/>
            <person name="Lau K.J.X."/>
            <person name="Naqvi N.I."/>
        </authorList>
    </citation>
    <scope>NUCLEOTIDE SEQUENCE [LARGE SCALE GENOMIC DNA]</scope>
    <source>
        <strain evidence="2">GMP-LS</strain>
    </source>
</reference>
<feature type="domain" description="F-box" evidence="1">
    <location>
        <begin position="25"/>
        <end position="72"/>
    </location>
</feature>
<dbReference type="InterPro" id="IPR001810">
    <property type="entry name" value="F-box_dom"/>
</dbReference>
<dbReference type="AlphaFoldDB" id="A0AAN7UMH3"/>
<dbReference type="InterPro" id="IPR036047">
    <property type="entry name" value="F-box-like_dom_sf"/>
</dbReference>
<dbReference type="EMBL" id="JAWHQM010000008">
    <property type="protein sequence ID" value="KAK5628151.1"/>
    <property type="molecule type" value="Genomic_DNA"/>
</dbReference>
<organism evidence="2 3">
    <name type="scientific">Xylaria bambusicola</name>
    <dbReference type="NCBI Taxonomy" id="326684"/>
    <lineage>
        <taxon>Eukaryota</taxon>
        <taxon>Fungi</taxon>
        <taxon>Dikarya</taxon>
        <taxon>Ascomycota</taxon>
        <taxon>Pezizomycotina</taxon>
        <taxon>Sordariomycetes</taxon>
        <taxon>Xylariomycetidae</taxon>
        <taxon>Xylariales</taxon>
        <taxon>Xylariaceae</taxon>
        <taxon>Xylaria</taxon>
    </lineage>
</organism>
<proteinExistence type="predicted"/>
<accession>A0AAN7UMH3</accession>
<dbReference type="SMART" id="SM00256">
    <property type="entry name" value="FBOX"/>
    <property type="match status" value="1"/>
</dbReference>
<dbReference type="PROSITE" id="PS50181">
    <property type="entry name" value="FBOX"/>
    <property type="match status" value="1"/>
</dbReference>
<name>A0AAN7UMH3_9PEZI</name>
<evidence type="ECO:0000313" key="3">
    <source>
        <dbReference type="Proteomes" id="UP001305414"/>
    </source>
</evidence>
<dbReference type="SUPFAM" id="SSF81383">
    <property type="entry name" value="F-box domain"/>
    <property type="match status" value="1"/>
</dbReference>
<evidence type="ECO:0000313" key="2">
    <source>
        <dbReference type="EMBL" id="KAK5628151.1"/>
    </source>
</evidence>